<feature type="region of interest" description="Disordered" evidence="1">
    <location>
        <begin position="1"/>
        <end position="21"/>
    </location>
</feature>
<accession>A0ABS1YCM1</accession>
<evidence type="ECO:0000256" key="1">
    <source>
        <dbReference type="SAM" id="MobiDB-lite"/>
    </source>
</evidence>
<reference evidence="2 3" key="1">
    <citation type="submission" date="2021-01" db="EMBL/GenBank/DDBJ databases">
        <title>Draft genome sequence of Micromonospora sp. strain STR1s_6.</title>
        <authorList>
            <person name="Karlyshev A."/>
            <person name="Jawad R."/>
        </authorList>
    </citation>
    <scope>NUCLEOTIDE SEQUENCE [LARGE SCALE GENOMIC DNA]</scope>
    <source>
        <strain evidence="2 3">STR1S-6</strain>
    </source>
</reference>
<gene>
    <name evidence="2" type="ORF">JM949_06400</name>
</gene>
<name>A0ABS1YCM1_9ACTN</name>
<organism evidence="2 3">
    <name type="scientific">Micromonospora tarensis</name>
    <dbReference type="NCBI Taxonomy" id="2806100"/>
    <lineage>
        <taxon>Bacteria</taxon>
        <taxon>Bacillati</taxon>
        <taxon>Actinomycetota</taxon>
        <taxon>Actinomycetes</taxon>
        <taxon>Micromonosporales</taxon>
        <taxon>Micromonosporaceae</taxon>
        <taxon>Micromonospora</taxon>
    </lineage>
</organism>
<keyword evidence="3" id="KW-1185">Reference proteome</keyword>
<dbReference type="Proteomes" id="UP000622245">
    <property type="component" value="Unassembled WGS sequence"/>
</dbReference>
<protein>
    <submittedName>
        <fullName evidence="2">Uncharacterized protein</fullName>
    </submittedName>
</protein>
<dbReference type="RefSeq" id="WP_203147519.1">
    <property type="nucleotide sequence ID" value="NZ_JAEVHL010000017.1"/>
</dbReference>
<evidence type="ECO:0000313" key="3">
    <source>
        <dbReference type="Proteomes" id="UP000622245"/>
    </source>
</evidence>
<sequence length="70" mass="7985">MTVSRTRTRHRPVTQRPATAAADPTRCVCRGGVLIATFRREQLAALEYRHHPLCLHPAQPVDVDSWLNPW</sequence>
<evidence type="ECO:0000313" key="2">
    <source>
        <dbReference type="EMBL" id="MBM0275113.1"/>
    </source>
</evidence>
<feature type="compositionally biased region" description="Basic residues" evidence="1">
    <location>
        <begin position="1"/>
        <end position="13"/>
    </location>
</feature>
<proteinExistence type="predicted"/>
<dbReference type="EMBL" id="JAEVHL010000017">
    <property type="protein sequence ID" value="MBM0275113.1"/>
    <property type="molecule type" value="Genomic_DNA"/>
</dbReference>
<comment type="caution">
    <text evidence="2">The sequence shown here is derived from an EMBL/GenBank/DDBJ whole genome shotgun (WGS) entry which is preliminary data.</text>
</comment>